<evidence type="ECO:0000256" key="1">
    <source>
        <dbReference type="ARBA" id="ARBA00004141"/>
    </source>
</evidence>
<feature type="transmembrane region" description="Helical" evidence="6">
    <location>
        <begin position="432"/>
        <end position="450"/>
    </location>
</feature>
<feature type="transmembrane region" description="Helical" evidence="6">
    <location>
        <begin position="222"/>
        <end position="243"/>
    </location>
</feature>
<feature type="transmembrane region" description="Helical" evidence="6">
    <location>
        <begin position="255"/>
        <end position="276"/>
    </location>
</feature>
<dbReference type="Proteomes" id="UP000077266">
    <property type="component" value="Unassembled WGS sequence"/>
</dbReference>
<dbReference type="AlphaFoldDB" id="A0A165DAG5"/>
<organism evidence="7 8">
    <name type="scientific">Exidia glandulosa HHB12029</name>
    <dbReference type="NCBI Taxonomy" id="1314781"/>
    <lineage>
        <taxon>Eukaryota</taxon>
        <taxon>Fungi</taxon>
        <taxon>Dikarya</taxon>
        <taxon>Basidiomycota</taxon>
        <taxon>Agaricomycotina</taxon>
        <taxon>Agaricomycetes</taxon>
        <taxon>Auriculariales</taxon>
        <taxon>Exidiaceae</taxon>
        <taxon>Exidia</taxon>
    </lineage>
</organism>
<dbReference type="PANTHER" id="PTHR13285">
    <property type="entry name" value="ACYLTRANSFERASE"/>
    <property type="match status" value="1"/>
</dbReference>
<dbReference type="GO" id="GO:0008374">
    <property type="term" value="F:O-acyltransferase activity"/>
    <property type="evidence" value="ECO:0007669"/>
    <property type="project" value="TreeGrafter"/>
</dbReference>
<evidence type="ECO:0000256" key="6">
    <source>
        <dbReference type="SAM" id="Phobius"/>
    </source>
</evidence>
<reference evidence="7 8" key="1">
    <citation type="journal article" date="2016" name="Mol. Biol. Evol.">
        <title>Comparative Genomics of Early-Diverging Mushroom-Forming Fungi Provides Insights into the Origins of Lignocellulose Decay Capabilities.</title>
        <authorList>
            <person name="Nagy L.G."/>
            <person name="Riley R."/>
            <person name="Tritt A."/>
            <person name="Adam C."/>
            <person name="Daum C."/>
            <person name="Floudas D."/>
            <person name="Sun H."/>
            <person name="Yadav J.S."/>
            <person name="Pangilinan J."/>
            <person name="Larsson K.H."/>
            <person name="Matsuura K."/>
            <person name="Barry K."/>
            <person name="Labutti K."/>
            <person name="Kuo R."/>
            <person name="Ohm R.A."/>
            <person name="Bhattacharya S.S."/>
            <person name="Shirouzu T."/>
            <person name="Yoshinaga Y."/>
            <person name="Martin F.M."/>
            <person name="Grigoriev I.V."/>
            <person name="Hibbett D.S."/>
        </authorList>
    </citation>
    <scope>NUCLEOTIDE SEQUENCE [LARGE SCALE GENOMIC DNA]</scope>
    <source>
        <strain evidence="7 8">HHB12029</strain>
    </source>
</reference>
<dbReference type="GO" id="GO:0006506">
    <property type="term" value="P:GPI anchor biosynthetic process"/>
    <property type="evidence" value="ECO:0007669"/>
    <property type="project" value="TreeGrafter"/>
</dbReference>
<dbReference type="GO" id="GO:0016020">
    <property type="term" value="C:membrane"/>
    <property type="evidence" value="ECO:0007669"/>
    <property type="project" value="UniProtKB-SubCell"/>
</dbReference>
<dbReference type="FunCoup" id="A0A165DAG5">
    <property type="interactions" value="168"/>
</dbReference>
<dbReference type="STRING" id="1314781.A0A165DAG5"/>
<keyword evidence="4 6" id="KW-1133">Transmembrane helix</keyword>
<feature type="transmembrane region" description="Helical" evidence="6">
    <location>
        <begin position="391"/>
        <end position="412"/>
    </location>
</feature>
<proteinExistence type="inferred from homology"/>
<keyword evidence="3 6" id="KW-0812">Transmembrane</keyword>
<feature type="transmembrane region" description="Helical" evidence="6">
    <location>
        <begin position="358"/>
        <end position="379"/>
    </location>
</feature>
<keyword evidence="8" id="KW-1185">Reference proteome</keyword>
<dbReference type="EMBL" id="KV426240">
    <property type="protein sequence ID" value="KZV84108.1"/>
    <property type="molecule type" value="Genomic_DNA"/>
</dbReference>
<evidence type="ECO:0000256" key="2">
    <source>
        <dbReference type="ARBA" id="ARBA00010323"/>
    </source>
</evidence>
<evidence type="ECO:0000313" key="7">
    <source>
        <dbReference type="EMBL" id="KZV84108.1"/>
    </source>
</evidence>
<dbReference type="InterPro" id="IPR051085">
    <property type="entry name" value="MB_O-acyltransferase"/>
</dbReference>
<dbReference type="PANTHER" id="PTHR13285:SF18">
    <property type="entry name" value="PROTEIN-CYSTEINE N-PALMITOYLTRANSFERASE RASP"/>
    <property type="match status" value="1"/>
</dbReference>
<evidence type="ECO:0000256" key="5">
    <source>
        <dbReference type="ARBA" id="ARBA00023136"/>
    </source>
</evidence>
<feature type="transmembrane region" description="Helical" evidence="6">
    <location>
        <begin position="183"/>
        <end position="201"/>
    </location>
</feature>
<dbReference type="Pfam" id="PF03062">
    <property type="entry name" value="MBOAT"/>
    <property type="match status" value="1"/>
</dbReference>
<evidence type="ECO:0000313" key="8">
    <source>
        <dbReference type="Proteomes" id="UP000077266"/>
    </source>
</evidence>
<dbReference type="OrthoDB" id="420606at2759"/>
<dbReference type="GO" id="GO:0005783">
    <property type="term" value="C:endoplasmic reticulum"/>
    <property type="evidence" value="ECO:0007669"/>
    <property type="project" value="TreeGrafter"/>
</dbReference>
<evidence type="ECO:0000256" key="4">
    <source>
        <dbReference type="ARBA" id="ARBA00022989"/>
    </source>
</evidence>
<protein>
    <submittedName>
        <fullName evidence="7">MBOAT-domain-containing protein</fullName>
    </submittedName>
</protein>
<evidence type="ECO:0000256" key="3">
    <source>
        <dbReference type="ARBA" id="ARBA00022692"/>
    </source>
</evidence>
<dbReference type="InterPro" id="IPR004299">
    <property type="entry name" value="MBOAT_fam"/>
</dbReference>
<feature type="transmembrane region" description="Helical" evidence="6">
    <location>
        <begin position="16"/>
        <end position="33"/>
    </location>
</feature>
<accession>A0A165DAG5</accession>
<feature type="transmembrane region" description="Helical" evidence="6">
    <location>
        <begin position="45"/>
        <end position="70"/>
    </location>
</feature>
<gene>
    <name evidence="7" type="ORF">EXIGLDRAFT_842454</name>
</gene>
<dbReference type="InParanoid" id="A0A165DAG5"/>
<comment type="subcellular location">
    <subcellularLocation>
        <location evidence="1">Membrane</location>
        <topology evidence="1">Multi-pass membrane protein</topology>
    </subcellularLocation>
</comment>
<name>A0A165DAG5_EXIGL</name>
<sequence>MQDNSDHQYRTFRNNVPALTALAGAFFIARAVYARLSADKDRIRFLVLFIAAMQLGLHGSSAVKVFLILLGNYIVGRSLHTTRALPAATWAFNLAILFANELNDGYRFAALHPSLAPLDALKGAYPRWHVTFNFTMLRLVSFNMDWYWAAHRVGLLHTGAELDEKQRPPTFHELAAYESFMNYVAYILYPPCYIAGPIMTFNDFLWQMKRPVRIAPRDVASYALRFVICLLTMEVVLHYMYVVTIKDARAWAGDTPAQLCMLGFWNLIVVWLKLLLPWRFFRLWALADGVEPPENMVRCMANNYSPMAFWRAWHRSFNLWTTRYVYIPVGGSQRRVLATTLVFTFVALWHDLSFKLLAWGWLISLFVLPEIIANLLLPASKYGEHWWYRHLCAAGAVGNILMMMGANMVGFVLGVDGIKYLLSQLTGTVAGWQFLIVACIVIFMVVQLMFEYREEEKRQGIFRRF</sequence>
<keyword evidence="5 6" id="KW-0472">Membrane</keyword>
<comment type="similarity">
    <text evidence="2">Belongs to the membrane-bound acyltransferase family.</text>
</comment>